<evidence type="ECO:0000256" key="4">
    <source>
        <dbReference type="ARBA" id="ARBA00022692"/>
    </source>
</evidence>
<dbReference type="GO" id="GO:0055085">
    <property type="term" value="P:transmembrane transport"/>
    <property type="evidence" value="ECO:0007669"/>
    <property type="project" value="InterPro"/>
</dbReference>
<dbReference type="PANTHER" id="PTHR30151">
    <property type="entry name" value="ALKANE SULFONATE ABC TRANSPORTER-RELATED, MEMBRANE SUBUNIT"/>
    <property type="match status" value="1"/>
</dbReference>
<gene>
    <name evidence="9" type="ORF">METZ01_LOCUS97349</name>
</gene>
<proteinExistence type="predicted"/>
<reference evidence="9" key="1">
    <citation type="submission" date="2018-05" db="EMBL/GenBank/DDBJ databases">
        <authorList>
            <person name="Lanie J.A."/>
            <person name="Ng W.-L."/>
            <person name="Kazmierczak K.M."/>
            <person name="Andrzejewski T.M."/>
            <person name="Davidsen T.M."/>
            <person name="Wayne K.J."/>
            <person name="Tettelin H."/>
            <person name="Glass J.I."/>
            <person name="Rusch D."/>
            <person name="Podicherti R."/>
            <person name="Tsui H.-C.T."/>
            <person name="Winkler M.E."/>
        </authorList>
    </citation>
    <scope>NUCLEOTIDE SEQUENCE</scope>
</reference>
<evidence type="ECO:0000256" key="6">
    <source>
        <dbReference type="ARBA" id="ARBA00023136"/>
    </source>
</evidence>
<keyword evidence="5 7" id="KW-1133">Transmembrane helix</keyword>
<evidence type="ECO:0000256" key="1">
    <source>
        <dbReference type="ARBA" id="ARBA00004651"/>
    </source>
</evidence>
<dbReference type="InterPro" id="IPR000515">
    <property type="entry name" value="MetI-like"/>
</dbReference>
<feature type="transmembrane region" description="Helical" evidence="7">
    <location>
        <begin position="131"/>
        <end position="150"/>
    </location>
</feature>
<evidence type="ECO:0000256" key="5">
    <source>
        <dbReference type="ARBA" id="ARBA00022989"/>
    </source>
</evidence>
<dbReference type="CDD" id="cd06261">
    <property type="entry name" value="TM_PBP2"/>
    <property type="match status" value="1"/>
</dbReference>
<keyword evidence="4 7" id="KW-0812">Transmembrane</keyword>
<evidence type="ECO:0000256" key="2">
    <source>
        <dbReference type="ARBA" id="ARBA00022448"/>
    </source>
</evidence>
<feature type="transmembrane region" description="Helical" evidence="7">
    <location>
        <begin position="227"/>
        <end position="248"/>
    </location>
</feature>
<evidence type="ECO:0000256" key="3">
    <source>
        <dbReference type="ARBA" id="ARBA00022475"/>
    </source>
</evidence>
<dbReference type="Pfam" id="PF00528">
    <property type="entry name" value="BPD_transp_1"/>
    <property type="match status" value="1"/>
</dbReference>
<organism evidence="9">
    <name type="scientific">marine metagenome</name>
    <dbReference type="NCBI Taxonomy" id="408172"/>
    <lineage>
        <taxon>unclassified sequences</taxon>
        <taxon>metagenomes</taxon>
        <taxon>ecological metagenomes</taxon>
    </lineage>
</organism>
<keyword evidence="3" id="KW-1003">Cell membrane</keyword>
<evidence type="ECO:0000256" key="7">
    <source>
        <dbReference type="SAM" id="Phobius"/>
    </source>
</evidence>
<evidence type="ECO:0000259" key="8">
    <source>
        <dbReference type="PROSITE" id="PS50928"/>
    </source>
</evidence>
<protein>
    <recommendedName>
        <fullName evidence="8">ABC transmembrane type-1 domain-containing protein</fullName>
    </recommendedName>
</protein>
<evidence type="ECO:0000313" key="9">
    <source>
        <dbReference type="EMBL" id="SVA44495.1"/>
    </source>
</evidence>
<feature type="transmembrane region" description="Helical" evidence="7">
    <location>
        <begin position="103"/>
        <end position="125"/>
    </location>
</feature>
<dbReference type="PANTHER" id="PTHR30151:SF20">
    <property type="entry name" value="ABC TRANSPORTER PERMEASE PROTEIN HI_0355-RELATED"/>
    <property type="match status" value="1"/>
</dbReference>
<feature type="domain" description="ABC transmembrane type-1" evidence="8">
    <location>
        <begin position="65"/>
        <end position="244"/>
    </location>
</feature>
<feature type="transmembrane region" description="Helical" evidence="7">
    <location>
        <begin position="61"/>
        <end position="91"/>
    </location>
</feature>
<dbReference type="AlphaFoldDB" id="A0A381VW65"/>
<dbReference type="EMBL" id="UINC01009959">
    <property type="protein sequence ID" value="SVA44495.1"/>
    <property type="molecule type" value="Genomic_DNA"/>
</dbReference>
<feature type="transmembrane region" description="Helical" evidence="7">
    <location>
        <begin position="12"/>
        <end position="30"/>
    </location>
</feature>
<keyword evidence="2" id="KW-0813">Transport</keyword>
<dbReference type="Gene3D" id="1.10.3720.10">
    <property type="entry name" value="MetI-like"/>
    <property type="match status" value="1"/>
</dbReference>
<comment type="subcellular location">
    <subcellularLocation>
        <location evidence="1">Cell membrane</location>
        <topology evidence="1">Multi-pass membrane protein</topology>
    </subcellularLocation>
</comment>
<accession>A0A381VW65</accession>
<sequence length="264" mass="28966">MNTEGETQRVRRGIMASVGLLVVALAGWEWGFEWLGVPPYIVPPVSMVYDEFFFMLETERMVFHTLVTLMETAAGFVLGALLGMVVGYAMGMSPWAELVFSPYLLALQIAPKVAFAPLFILWFGYTVYPKILVSVLIVFFPIMVNVLGALRAVDPDLINLARSFKARRSQIFWKIEFPASMPALFSGLRVGATLAVIGVVVGEMVGGNIGLGYLLVFGEGAANTAMVFVSIFLLTLIGILAYVAVIVLERRVLHYLPSRSFGNV</sequence>
<dbReference type="InterPro" id="IPR035906">
    <property type="entry name" value="MetI-like_sf"/>
</dbReference>
<feature type="transmembrane region" description="Helical" evidence="7">
    <location>
        <begin position="194"/>
        <end position="215"/>
    </location>
</feature>
<dbReference type="PROSITE" id="PS50928">
    <property type="entry name" value="ABC_TM1"/>
    <property type="match status" value="1"/>
</dbReference>
<dbReference type="SUPFAM" id="SSF161098">
    <property type="entry name" value="MetI-like"/>
    <property type="match status" value="1"/>
</dbReference>
<dbReference type="GO" id="GO:0005886">
    <property type="term" value="C:plasma membrane"/>
    <property type="evidence" value="ECO:0007669"/>
    <property type="project" value="UniProtKB-SubCell"/>
</dbReference>
<keyword evidence="6 7" id="KW-0472">Membrane</keyword>
<name>A0A381VW65_9ZZZZ</name>